<feature type="chain" id="PRO_5011987605" evidence="1">
    <location>
        <begin position="24"/>
        <end position="354"/>
    </location>
</feature>
<dbReference type="STRING" id="561061.SAMN05660862_1085"/>
<protein>
    <submittedName>
        <fullName evidence="3">Pimeloyl-ACP methyl ester carboxylesterase</fullName>
    </submittedName>
</protein>
<dbReference type="InterPro" id="IPR050266">
    <property type="entry name" value="AB_hydrolase_sf"/>
</dbReference>
<sequence length="354" mass="40401">MYMCYYRNLLLFFLILFSTITAAQEVKKTTVFRSYASAVAQYNLYEQKHRKRKQTAHVKLAYLEWGKPGDKAFIWLHGSLSNAYEFMPFAERIAQAGYHVIAIDQYNAGKTPLPPFDASFDDLCVDIKDLMENLGIKKAVIGGFSRGAFLATNFYKQYPNSVSGLILEDGGSVAFKTSYEKLSKTALAAKLKSVNLPDEIKNKYFAEFSSKFQAYKSLFEPETKTNQFEILSYIKPLKNKWITYKGLPEYYYMQDSLHMAKALFQTSTISKYAASIINVDPVKIFQNLSTPVLIMDANSTTDPTPVLAENKTLAASHPKYIQLKAFENVDHNIHFAYPDEFVKTITEFLKKFNI</sequence>
<dbReference type="GO" id="GO:0016020">
    <property type="term" value="C:membrane"/>
    <property type="evidence" value="ECO:0007669"/>
    <property type="project" value="TreeGrafter"/>
</dbReference>
<dbReference type="Pfam" id="PF00561">
    <property type="entry name" value="Abhydrolase_1"/>
    <property type="match status" value="1"/>
</dbReference>
<accession>A0A1X7IP37</accession>
<name>A0A1X7IP37_9SPHI</name>
<proteinExistence type="predicted"/>
<feature type="signal peptide" evidence="1">
    <location>
        <begin position="1"/>
        <end position="23"/>
    </location>
</feature>
<dbReference type="EMBL" id="FXAU01000001">
    <property type="protein sequence ID" value="SMG16509.1"/>
    <property type="molecule type" value="Genomic_DNA"/>
</dbReference>
<keyword evidence="1" id="KW-0732">Signal</keyword>
<evidence type="ECO:0000259" key="2">
    <source>
        <dbReference type="Pfam" id="PF00561"/>
    </source>
</evidence>
<dbReference type="InterPro" id="IPR029058">
    <property type="entry name" value="AB_hydrolase_fold"/>
</dbReference>
<keyword evidence="4" id="KW-1185">Reference proteome</keyword>
<dbReference type="AlphaFoldDB" id="A0A1X7IP37"/>
<dbReference type="PANTHER" id="PTHR43798">
    <property type="entry name" value="MONOACYLGLYCEROL LIPASE"/>
    <property type="match status" value="1"/>
</dbReference>
<organism evidence="3 4">
    <name type="scientific">Sphingobacterium psychroaquaticum</name>
    <dbReference type="NCBI Taxonomy" id="561061"/>
    <lineage>
        <taxon>Bacteria</taxon>
        <taxon>Pseudomonadati</taxon>
        <taxon>Bacteroidota</taxon>
        <taxon>Sphingobacteriia</taxon>
        <taxon>Sphingobacteriales</taxon>
        <taxon>Sphingobacteriaceae</taxon>
        <taxon>Sphingobacterium</taxon>
    </lineage>
</organism>
<feature type="domain" description="AB hydrolase-1" evidence="2">
    <location>
        <begin position="72"/>
        <end position="176"/>
    </location>
</feature>
<reference evidence="3 4" key="1">
    <citation type="submission" date="2017-04" db="EMBL/GenBank/DDBJ databases">
        <authorList>
            <person name="Afonso C.L."/>
            <person name="Miller P.J."/>
            <person name="Scott M.A."/>
            <person name="Spackman E."/>
            <person name="Goraichik I."/>
            <person name="Dimitrov K.M."/>
            <person name="Suarez D.L."/>
            <person name="Swayne D.E."/>
        </authorList>
    </citation>
    <scope>NUCLEOTIDE SEQUENCE [LARGE SCALE GENOMIC DNA]</scope>
    <source>
        <strain evidence="3 4">DSM 22418</strain>
    </source>
</reference>
<gene>
    <name evidence="3" type="ORF">SAMN05660862_1085</name>
</gene>
<dbReference type="SUPFAM" id="SSF53474">
    <property type="entry name" value="alpha/beta-Hydrolases"/>
    <property type="match status" value="1"/>
</dbReference>
<evidence type="ECO:0000313" key="4">
    <source>
        <dbReference type="Proteomes" id="UP000192980"/>
    </source>
</evidence>
<evidence type="ECO:0000313" key="3">
    <source>
        <dbReference type="EMBL" id="SMG16509.1"/>
    </source>
</evidence>
<dbReference type="InterPro" id="IPR000073">
    <property type="entry name" value="AB_hydrolase_1"/>
</dbReference>
<dbReference type="Gene3D" id="3.40.50.1820">
    <property type="entry name" value="alpha/beta hydrolase"/>
    <property type="match status" value="1"/>
</dbReference>
<evidence type="ECO:0000256" key="1">
    <source>
        <dbReference type="SAM" id="SignalP"/>
    </source>
</evidence>
<dbReference type="PANTHER" id="PTHR43798:SF33">
    <property type="entry name" value="HYDROLASE, PUTATIVE (AFU_ORTHOLOGUE AFUA_2G14860)-RELATED"/>
    <property type="match status" value="1"/>
</dbReference>
<dbReference type="Proteomes" id="UP000192980">
    <property type="component" value="Unassembled WGS sequence"/>
</dbReference>